<evidence type="ECO:0000256" key="1">
    <source>
        <dbReference type="ARBA" id="ARBA00006068"/>
    </source>
</evidence>
<reference evidence="4 5" key="1">
    <citation type="submission" date="2015-09" db="EMBL/GenBank/DDBJ databases">
        <title>Draft genome sequence of a Caloramator mitchellensis, a moderate thermophile from the Great Artesian Basin of Australia.</title>
        <authorList>
            <person name="Patel B.K."/>
        </authorList>
    </citation>
    <scope>NUCLEOTIDE SEQUENCE [LARGE SCALE GENOMIC DNA]</scope>
    <source>
        <strain evidence="4 5">VF08</strain>
    </source>
</reference>
<feature type="domain" description="Cell envelope-related transcriptional attenuator" evidence="3">
    <location>
        <begin position="76"/>
        <end position="230"/>
    </location>
</feature>
<comment type="similarity">
    <text evidence="1">Belongs to the LytR/CpsA/Psr (LCP) family.</text>
</comment>
<evidence type="ECO:0000313" key="4">
    <source>
        <dbReference type="EMBL" id="KRQ87976.1"/>
    </source>
</evidence>
<dbReference type="PANTHER" id="PTHR33392">
    <property type="entry name" value="POLYISOPRENYL-TEICHOIC ACID--PEPTIDOGLYCAN TEICHOIC ACID TRANSFERASE TAGU"/>
    <property type="match status" value="1"/>
</dbReference>
<dbReference type="Pfam" id="PF03816">
    <property type="entry name" value="LytR_cpsA_psr"/>
    <property type="match status" value="1"/>
</dbReference>
<dbReference type="PATRIC" id="fig|908809.3.peg.142"/>
<gene>
    <name evidence="4" type="primary">msrR</name>
    <name evidence="4" type="ORF">ABG79_00141</name>
</gene>
<comment type="caution">
    <text evidence="4">The sequence shown here is derived from an EMBL/GenBank/DDBJ whole genome shotgun (WGS) entry which is preliminary data.</text>
</comment>
<dbReference type="AlphaFoldDB" id="A0A0R3JWS6"/>
<sequence length="401" mass="45236">MKRTLIVIGIVVTMLLGVFAGSYYYINKKIFVPSPKDFFSNDNNDNNDKQNFNVEKGNYNILLIGLDKRTDNDIGRTDSIILANINADTRKIRLISFMRDMYIPIPGYGLNRINSAYTLGGPELLMETLQKDFNIDVQYYISIDFRAFQDLVDKLGGIDVEIKDYEVNEINKYIKEVNGSKATLLQGPGYQHLNGQQALSYSRIRKVGNSDFERTERQRRVLTILIDKARSVSIFKIPELASTAINYIKTNIPTTKLMNLGYTVYKFGNTPVETIRIPVDGMFDSLMVKGMAVLVPDMEKNVTFLEKFLSSQGIAFSNLPPYMANNFHADDKAIDNRGKKRNVIKIQIPPEDLTQPTDNTSDYEIIEGNDSNNQDGKPNTSNTDGQGDKTNNNGNEVVPSE</sequence>
<dbReference type="NCBIfam" id="TIGR00350">
    <property type="entry name" value="lytR_cpsA_psr"/>
    <property type="match status" value="1"/>
</dbReference>
<name>A0A0R3JWS6_CALMK</name>
<evidence type="ECO:0000313" key="5">
    <source>
        <dbReference type="Proteomes" id="UP000052015"/>
    </source>
</evidence>
<evidence type="ECO:0000256" key="2">
    <source>
        <dbReference type="SAM" id="MobiDB-lite"/>
    </source>
</evidence>
<dbReference type="EMBL" id="LKHP01000001">
    <property type="protein sequence ID" value="KRQ87976.1"/>
    <property type="molecule type" value="Genomic_DNA"/>
</dbReference>
<evidence type="ECO:0000259" key="3">
    <source>
        <dbReference type="Pfam" id="PF03816"/>
    </source>
</evidence>
<dbReference type="Proteomes" id="UP000052015">
    <property type="component" value="Unassembled WGS sequence"/>
</dbReference>
<dbReference type="InterPro" id="IPR050922">
    <property type="entry name" value="LytR/CpsA/Psr_CW_biosynth"/>
</dbReference>
<feature type="region of interest" description="Disordered" evidence="2">
    <location>
        <begin position="350"/>
        <end position="401"/>
    </location>
</feature>
<dbReference type="PANTHER" id="PTHR33392:SF6">
    <property type="entry name" value="POLYISOPRENYL-TEICHOIC ACID--PEPTIDOGLYCAN TEICHOIC ACID TRANSFERASE TAGU"/>
    <property type="match status" value="1"/>
</dbReference>
<dbReference type="STRING" id="908809.ABG79_00141"/>
<keyword evidence="5" id="KW-1185">Reference proteome</keyword>
<dbReference type="InterPro" id="IPR004474">
    <property type="entry name" value="LytR_CpsA_psr"/>
</dbReference>
<dbReference type="OrthoDB" id="9782542at2"/>
<protein>
    <submittedName>
        <fullName evidence="4">Regulatory protein MsrR</fullName>
    </submittedName>
</protein>
<feature type="compositionally biased region" description="Polar residues" evidence="2">
    <location>
        <begin position="369"/>
        <end position="395"/>
    </location>
</feature>
<dbReference type="RefSeq" id="WP_057976069.1">
    <property type="nucleotide sequence ID" value="NZ_LKHP01000001.1"/>
</dbReference>
<accession>A0A0R3JWS6</accession>
<dbReference type="Gene3D" id="3.40.630.190">
    <property type="entry name" value="LCP protein"/>
    <property type="match status" value="1"/>
</dbReference>
<organism evidence="4 5">
    <name type="scientific">Caloramator mitchellensis</name>
    <dbReference type="NCBI Taxonomy" id="908809"/>
    <lineage>
        <taxon>Bacteria</taxon>
        <taxon>Bacillati</taxon>
        <taxon>Bacillota</taxon>
        <taxon>Clostridia</taxon>
        <taxon>Eubacteriales</taxon>
        <taxon>Clostridiaceae</taxon>
        <taxon>Caloramator</taxon>
    </lineage>
</organism>
<proteinExistence type="inferred from homology"/>